<dbReference type="SUPFAM" id="SSF53098">
    <property type="entry name" value="Ribonuclease H-like"/>
    <property type="match status" value="1"/>
</dbReference>
<dbReference type="GO" id="GO:0005634">
    <property type="term" value="C:nucleus"/>
    <property type="evidence" value="ECO:0007669"/>
    <property type="project" value="UniProtKB-SubCell"/>
</dbReference>
<dbReference type="GO" id="GO:0003677">
    <property type="term" value="F:DNA binding"/>
    <property type="evidence" value="ECO:0007669"/>
    <property type="project" value="UniProtKB-KW"/>
</dbReference>
<keyword evidence="8" id="KW-0539">Nucleus</keyword>
<gene>
    <name evidence="11" type="ORF">ALC62_05511</name>
</gene>
<dbReference type="InterPro" id="IPR008906">
    <property type="entry name" value="HATC_C_dom"/>
</dbReference>
<dbReference type="SUPFAM" id="SSF57667">
    <property type="entry name" value="beta-beta-alpha zinc fingers"/>
    <property type="match status" value="1"/>
</dbReference>
<evidence type="ECO:0000256" key="2">
    <source>
        <dbReference type="ARBA" id="ARBA00022723"/>
    </source>
</evidence>
<evidence type="ECO:0000256" key="6">
    <source>
        <dbReference type="ARBA" id="ARBA00023125"/>
    </source>
</evidence>
<accession>A0A195CSM2</accession>
<keyword evidence="12" id="KW-1185">Reference proteome</keyword>
<dbReference type="EMBL" id="KQ977306">
    <property type="protein sequence ID" value="KYN03640.1"/>
    <property type="molecule type" value="Genomic_DNA"/>
</dbReference>
<feature type="domain" description="BED-type" evidence="10">
    <location>
        <begin position="3"/>
        <end position="55"/>
    </location>
</feature>
<dbReference type="InterPro" id="IPR052035">
    <property type="entry name" value="ZnF_BED_domain_contain"/>
</dbReference>
<keyword evidence="7" id="KW-0804">Transcription</keyword>
<evidence type="ECO:0000256" key="4">
    <source>
        <dbReference type="ARBA" id="ARBA00022833"/>
    </source>
</evidence>
<dbReference type="SMART" id="SM00614">
    <property type="entry name" value="ZnF_BED"/>
    <property type="match status" value="1"/>
</dbReference>
<name>A0A195CSM2_9HYME</name>
<dbReference type="PROSITE" id="PS50808">
    <property type="entry name" value="ZF_BED"/>
    <property type="match status" value="1"/>
</dbReference>
<dbReference type="PANTHER" id="PTHR46481">
    <property type="entry name" value="ZINC FINGER BED DOMAIN-CONTAINING PROTEIN 4"/>
    <property type="match status" value="1"/>
</dbReference>
<dbReference type="InterPro" id="IPR036236">
    <property type="entry name" value="Znf_C2H2_sf"/>
</dbReference>
<dbReference type="GO" id="GO:0046983">
    <property type="term" value="F:protein dimerization activity"/>
    <property type="evidence" value="ECO:0007669"/>
    <property type="project" value="InterPro"/>
</dbReference>
<sequence>MKPKSSVIWNFYDEVEMSDRAKCKICGNIYSRKGRCTSGLITHLKLKHNDEYLKFIKLRDKLKQPVVASTYKASLTPFQAIKKQITLQESLQKKDYWDSSYTKAIEFDKLIAEMIVLQDLPFKFVEGIGFRRFLQAALPCYKLRGREYFTSFLCENLYDRMINKVKQILENFNKLSFTSDIWSDPSAGVSLLSLTAHGITEDFCKVNIILKCEPMEGSRTDIIISEKFRIMLNEWNLIEKVHCIVHDQGSNMIRTTNVLNVTHIDCTVHEIQLCVRAGIESEDYLLKIIEKNKIIATHFNHSILAQDELRKIQTQQLNQPSLDVIQDCPTRWNSIYYMMERLLKIKDSVILYLSTYNKITISTNEWRDMEKCVAILKPFEEITRELSSTNILISSVIPLLHVLKSTLQEEECKTDTSAIFKRFIHKLIKELNSRFGELHNNNAFAIATYLDPRYKLKFFSEIKREQVQSDLLSLINSESIFDSLSQAKKSRMESNDEHTITSHAMQNSSHLQSLLANILNSNSSSDDDIDNVRLNRDSTSNTYNQLFRLKSLLTEYNEDKKLQLTEDPLLWWKLNTNRYKDLIPIVRQFLATPPGSVPSEQLLSGASLIYDPLRNKLKSEKAAKLHFIKYNLPLLNFEY</sequence>
<dbReference type="InterPro" id="IPR012337">
    <property type="entry name" value="RNaseH-like_sf"/>
</dbReference>
<keyword evidence="6" id="KW-0238">DNA-binding</keyword>
<evidence type="ECO:0000259" key="10">
    <source>
        <dbReference type="PROSITE" id="PS50808"/>
    </source>
</evidence>
<dbReference type="Proteomes" id="UP000078542">
    <property type="component" value="Unassembled WGS sequence"/>
</dbReference>
<proteinExistence type="predicted"/>
<evidence type="ECO:0000256" key="8">
    <source>
        <dbReference type="ARBA" id="ARBA00023242"/>
    </source>
</evidence>
<evidence type="ECO:0000256" key="9">
    <source>
        <dbReference type="PROSITE-ProRule" id="PRU00027"/>
    </source>
</evidence>
<keyword evidence="4" id="KW-0862">Zinc</keyword>
<keyword evidence="5" id="KW-0805">Transcription regulation</keyword>
<reference evidence="11 12" key="1">
    <citation type="submission" date="2016-03" db="EMBL/GenBank/DDBJ databases">
        <title>Cyphomyrmex costatus WGS genome.</title>
        <authorList>
            <person name="Nygaard S."/>
            <person name="Hu H."/>
            <person name="Boomsma J."/>
            <person name="Zhang G."/>
        </authorList>
    </citation>
    <scope>NUCLEOTIDE SEQUENCE [LARGE SCALE GENOMIC DNA]</scope>
    <source>
        <strain evidence="11">MS0001</strain>
        <tissue evidence="11">Whole body</tissue>
    </source>
</reference>
<dbReference type="GO" id="GO:0008270">
    <property type="term" value="F:zinc ion binding"/>
    <property type="evidence" value="ECO:0007669"/>
    <property type="project" value="UniProtKB-KW"/>
</dbReference>
<evidence type="ECO:0000313" key="12">
    <source>
        <dbReference type="Proteomes" id="UP000078542"/>
    </source>
</evidence>
<dbReference type="InterPro" id="IPR003656">
    <property type="entry name" value="Znf_BED"/>
</dbReference>
<organism evidence="11 12">
    <name type="scientific">Cyphomyrmex costatus</name>
    <dbReference type="NCBI Taxonomy" id="456900"/>
    <lineage>
        <taxon>Eukaryota</taxon>
        <taxon>Metazoa</taxon>
        <taxon>Ecdysozoa</taxon>
        <taxon>Arthropoda</taxon>
        <taxon>Hexapoda</taxon>
        <taxon>Insecta</taxon>
        <taxon>Pterygota</taxon>
        <taxon>Neoptera</taxon>
        <taxon>Endopterygota</taxon>
        <taxon>Hymenoptera</taxon>
        <taxon>Apocrita</taxon>
        <taxon>Aculeata</taxon>
        <taxon>Formicoidea</taxon>
        <taxon>Formicidae</taxon>
        <taxon>Myrmicinae</taxon>
        <taxon>Cyphomyrmex</taxon>
    </lineage>
</organism>
<evidence type="ECO:0000313" key="11">
    <source>
        <dbReference type="EMBL" id="KYN03640.1"/>
    </source>
</evidence>
<evidence type="ECO:0000256" key="7">
    <source>
        <dbReference type="ARBA" id="ARBA00023163"/>
    </source>
</evidence>
<dbReference type="Pfam" id="PF02892">
    <property type="entry name" value="zf-BED"/>
    <property type="match status" value="1"/>
</dbReference>
<evidence type="ECO:0000256" key="1">
    <source>
        <dbReference type="ARBA" id="ARBA00004123"/>
    </source>
</evidence>
<comment type="subcellular location">
    <subcellularLocation>
        <location evidence="1">Nucleus</location>
    </subcellularLocation>
</comment>
<keyword evidence="3 9" id="KW-0863">Zinc-finger</keyword>
<evidence type="ECO:0000256" key="5">
    <source>
        <dbReference type="ARBA" id="ARBA00023015"/>
    </source>
</evidence>
<dbReference type="Pfam" id="PF05699">
    <property type="entry name" value="Dimer_Tnp_hAT"/>
    <property type="match status" value="1"/>
</dbReference>
<evidence type="ECO:0000256" key="3">
    <source>
        <dbReference type="ARBA" id="ARBA00022771"/>
    </source>
</evidence>
<dbReference type="GO" id="GO:0009791">
    <property type="term" value="P:post-embryonic development"/>
    <property type="evidence" value="ECO:0007669"/>
    <property type="project" value="UniProtKB-ARBA"/>
</dbReference>
<keyword evidence="2" id="KW-0479">Metal-binding</keyword>
<protein>
    <submittedName>
        <fullName evidence="11">Zinc finger BED domain-containing protein 4</fullName>
    </submittedName>
</protein>
<dbReference type="AlphaFoldDB" id="A0A195CSM2"/>
<dbReference type="PANTHER" id="PTHR46481:SF10">
    <property type="entry name" value="ZINC FINGER BED DOMAIN-CONTAINING PROTEIN 39"/>
    <property type="match status" value="1"/>
</dbReference>